<protein>
    <submittedName>
        <fullName evidence="4">Beta-lactamase class A</fullName>
    </submittedName>
</protein>
<dbReference type="GO" id="GO:0008800">
    <property type="term" value="F:beta-lactamase activity"/>
    <property type="evidence" value="ECO:0007669"/>
    <property type="project" value="UniProtKB-EC"/>
</dbReference>
<dbReference type="PANTHER" id="PTHR35333">
    <property type="entry name" value="BETA-LACTAMASE"/>
    <property type="match status" value="1"/>
</dbReference>
<sequence length="292" mass="33151">MTKASVTFFLVFWSACQLVQAQSFSFTQKLEEEMANFGGETGLYVEHLASGEIFAIRADSLFPTASVIKVPIMVGIFKQIHEKKLELDTALLYRDSIRYGGSGLMQYFKDSTETDLATLLSLMIGYSDNTASLWCQELAGGGQEINKLLDSLGLEHTRVNSRTAGRQEAWEKYGWGQTSPREMVSLLRMIRHEELFSPELSQKMYRLMSNVIYDNYALSAIPPYIQTASKQGMVSSSRSELVMVNGPSGDYVFYIATKNNRDTSWDEDNEAYRLQRKLSGMLWNYFEAEQNQ</sequence>
<feature type="chain" id="PRO_5011451281" evidence="2">
    <location>
        <begin position="22"/>
        <end position="292"/>
    </location>
</feature>
<name>A0A1H6T4C9_9BACT</name>
<evidence type="ECO:0000313" key="5">
    <source>
        <dbReference type="Proteomes" id="UP000199403"/>
    </source>
</evidence>
<dbReference type="SUPFAM" id="SSF56601">
    <property type="entry name" value="beta-lactamase/transpeptidase-like"/>
    <property type="match status" value="1"/>
</dbReference>
<dbReference type="Pfam" id="PF13354">
    <property type="entry name" value="Beta-lactamase2"/>
    <property type="match status" value="1"/>
</dbReference>
<dbReference type="PROSITE" id="PS51257">
    <property type="entry name" value="PROKAR_LIPOPROTEIN"/>
    <property type="match status" value="1"/>
</dbReference>
<dbReference type="Proteomes" id="UP000199403">
    <property type="component" value="Unassembled WGS sequence"/>
</dbReference>
<dbReference type="InterPro" id="IPR012338">
    <property type="entry name" value="Beta-lactam/transpept-like"/>
</dbReference>
<dbReference type="InterPro" id="IPR045155">
    <property type="entry name" value="Beta-lactam_cat"/>
</dbReference>
<evidence type="ECO:0000313" key="4">
    <source>
        <dbReference type="EMBL" id="SEI72964.1"/>
    </source>
</evidence>
<keyword evidence="5" id="KW-1185">Reference proteome</keyword>
<gene>
    <name evidence="4" type="ORF">SAMN05192553_1015</name>
</gene>
<dbReference type="GO" id="GO:0030655">
    <property type="term" value="P:beta-lactam antibiotic catabolic process"/>
    <property type="evidence" value="ECO:0007669"/>
    <property type="project" value="InterPro"/>
</dbReference>
<dbReference type="RefSeq" id="WP_092167787.1">
    <property type="nucleotide sequence ID" value="NZ_FNZH01000001.1"/>
</dbReference>
<dbReference type="PANTHER" id="PTHR35333:SF4">
    <property type="entry name" value="SLR0121 PROTEIN"/>
    <property type="match status" value="1"/>
</dbReference>
<proteinExistence type="predicted"/>
<dbReference type="STRING" id="1416801.SAMN05192553_1015"/>
<dbReference type="GO" id="GO:0046677">
    <property type="term" value="P:response to antibiotic"/>
    <property type="evidence" value="ECO:0007669"/>
    <property type="project" value="InterPro"/>
</dbReference>
<feature type="domain" description="Beta-lactamase class A catalytic" evidence="3">
    <location>
        <begin position="42"/>
        <end position="257"/>
    </location>
</feature>
<accession>A0A1H6T4C9</accession>
<dbReference type="AlphaFoldDB" id="A0A1H6T4C9"/>
<evidence type="ECO:0000256" key="2">
    <source>
        <dbReference type="SAM" id="SignalP"/>
    </source>
</evidence>
<dbReference type="OrthoDB" id="1422836at2"/>
<evidence type="ECO:0000256" key="1">
    <source>
        <dbReference type="ARBA" id="ARBA00001526"/>
    </source>
</evidence>
<dbReference type="Gene3D" id="3.40.710.10">
    <property type="entry name" value="DD-peptidase/beta-lactamase superfamily"/>
    <property type="match status" value="1"/>
</dbReference>
<dbReference type="InterPro" id="IPR000871">
    <property type="entry name" value="Beta-lactam_class-A"/>
</dbReference>
<reference evidence="5" key="1">
    <citation type="submission" date="2016-10" db="EMBL/GenBank/DDBJ databases">
        <authorList>
            <person name="Varghese N."/>
            <person name="Submissions S."/>
        </authorList>
    </citation>
    <scope>NUCLEOTIDE SEQUENCE [LARGE SCALE GENOMIC DNA]</scope>
    <source>
        <strain evidence="5">IBRC-M 10761</strain>
    </source>
</reference>
<organism evidence="4 5">
    <name type="scientific">Cyclobacterium xiamenense</name>
    <dbReference type="NCBI Taxonomy" id="1297121"/>
    <lineage>
        <taxon>Bacteria</taxon>
        <taxon>Pseudomonadati</taxon>
        <taxon>Bacteroidota</taxon>
        <taxon>Cytophagia</taxon>
        <taxon>Cytophagales</taxon>
        <taxon>Cyclobacteriaceae</taxon>
        <taxon>Cyclobacterium</taxon>
    </lineage>
</organism>
<dbReference type="EMBL" id="FNZH01000001">
    <property type="protein sequence ID" value="SEI72964.1"/>
    <property type="molecule type" value="Genomic_DNA"/>
</dbReference>
<comment type="catalytic activity">
    <reaction evidence="1">
        <text>a beta-lactam + H2O = a substituted beta-amino acid</text>
        <dbReference type="Rhea" id="RHEA:20401"/>
        <dbReference type="ChEBI" id="CHEBI:15377"/>
        <dbReference type="ChEBI" id="CHEBI:35627"/>
        <dbReference type="ChEBI" id="CHEBI:140347"/>
        <dbReference type="EC" id="3.5.2.6"/>
    </reaction>
</comment>
<evidence type="ECO:0000259" key="3">
    <source>
        <dbReference type="Pfam" id="PF13354"/>
    </source>
</evidence>
<keyword evidence="2" id="KW-0732">Signal</keyword>
<feature type="signal peptide" evidence="2">
    <location>
        <begin position="1"/>
        <end position="21"/>
    </location>
</feature>